<comment type="caution">
    <text evidence="1">The sequence shown here is derived from an EMBL/GenBank/DDBJ whole genome shotgun (WGS) entry which is preliminary data.</text>
</comment>
<protein>
    <recommendedName>
        <fullName evidence="3">Elongation factor methyltransferase 7</fullName>
    </recommendedName>
</protein>
<dbReference type="CDD" id="cd02440">
    <property type="entry name" value="AdoMet_MTases"/>
    <property type="match status" value="1"/>
</dbReference>
<proteinExistence type="predicted"/>
<dbReference type="STRING" id="93625.A0A409VNL9"/>
<sequence>MTESESSRLEPEDFLFDSLQTLYDYQPITLTTTGAPFSYTFHPSSKLHRPVDGHTTQSFTASLKTPDTDAANWDLHASSIWASSVYLSDHVYDLDLETHIKSAPPSDPIRILELGASAGLPSIVVAKLHPDAWVISTDYPDKTLIQTLSENVESNGVSERCRVFPFAWGTDPSSILYESKRFDVIIAADTLWNPDLHTIFIHALKSTLKKSPTARVHLVVGLHTGRYTIDAFLRQVLESGFELESIEERERLGSSTRDWWLWRAEDDKERRRWVIWIQLKWNKSEIELYKGKE</sequence>
<evidence type="ECO:0000313" key="1">
    <source>
        <dbReference type="EMBL" id="PPQ67864.1"/>
    </source>
</evidence>
<reference evidence="1 2" key="1">
    <citation type="journal article" date="2018" name="Evol. Lett.">
        <title>Horizontal gene cluster transfer increased hallucinogenic mushroom diversity.</title>
        <authorList>
            <person name="Reynolds H.T."/>
            <person name="Vijayakumar V."/>
            <person name="Gluck-Thaler E."/>
            <person name="Korotkin H.B."/>
            <person name="Matheny P.B."/>
            <person name="Slot J.C."/>
        </authorList>
    </citation>
    <scope>NUCLEOTIDE SEQUENCE [LARGE SCALE GENOMIC DNA]</scope>
    <source>
        <strain evidence="1 2">2631</strain>
    </source>
</reference>
<accession>A0A409VNL9</accession>
<dbReference type="AlphaFoldDB" id="A0A409VNL9"/>
<dbReference type="InterPro" id="IPR029063">
    <property type="entry name" value="SAM-dependent_MTases_sf"/>
</dbReference>
<dbReference type="InterPro" id="IPR019410">
    <property type="entry name" value="Methyltransf_16"/>
</dbReference>
<evidence type="ECO:0008006" key="3">
    <source>
        <dbReference type="Google" id="ProtNLM"/>
    </source>
</evidence>
<dbReference type="InParanoid" id="A0A409VNL9"/>
<evidence type="ECO:0000313" key="2">
    <source>
        <dbReference type="Proteomes" id="UP000283269"/>
    </source>
</evidence>
<gene>
    <name evidence="1" type="ORF">CVT25_010303</name>
</gene>
<dbReference type="EMBL" id="NHYD01003968">
    <property type="protein sequence ID" value="PPQ67864.1"/>
    <property type="molecule type" value="Genomic_DNA"/>
</dbReference>
<dbReference type="OrthoDB" id="273771at2759"/>
<dbReference type="Proteomes" id="UP000283269">
    <property type="component" value="Unassembled WGS sequence"/>
</dbReference>
<dbReference type="GO" id="GO:0008757">
    <property type="term" value="F:S-adenosylmethionine-dependent methyltransferase activity"/>
    <property type="evidence" value="ECO:0007669"/>
    <property type="project" value="UniProtKB-ARBA"/>
</dbReference>
<name>A0A409VNL9_PSICY</name>
<dbReference type="Pfam" id="PF10294">
    <property type="entry name" value="Methyltransf_16"/>
    <property type="match status" value="1"/>
</dbReference>
<dbReference type="Gene3D" id="3.40.50.150">
    <property type="entry name" value="Vaccinia Virus protein VP39"/>
    <property type="match status" value="1"/>
</dbReference>
<dbReference type="SUPFAM" id="SSF53335">
    <property type="entry name" value="S-adenosyl-L-methionine-dependent methyltransferases"/>
    <property type="match status" value="1"/>
</dbReference>
<dbReference type="PANTHER" id="PTHR14614">
    <property type="entry name" value="HEPATOCELLULAR CARCINOMA-ASSOCIATED ANTIGEN"/>
    <property type="match status" value="1"/>
</dbReference>
<organism evidence="1 2">
    <name type="scientific">Psilocybe cyanescens</name>
    <dbReference type="NCBI Taxonomy" id="93625"/>
    <lineage>
        <taxon>Eukaryota</taxon>
        <taxon>Fungi</taxon>
        <taxon>Dikarya</taxon>
        <taxon>Basidiomycota</taxon>
        <taxon>Agaricomycotina</taxon>
        <taxon>Agaricomycetes</taxon>
        <taxon>Agaricomycetidae</taxon>
        <taxon>Agaricales</taxon>
        <taxon>Agaricineae</taxon>
        <taxon>Strophariaceae</taxon>
        <taxon>Psilocybe</taxon>
    </lineage>
</organism>
<keyword evidence="2" id="KW-1185">Reference proteome</keyword>